<name>A0A6A5V8F7_9PLEO</name>
<sequence>MSDKLPEQGAQAAEKAVDQAKKAAETVKKELAAGTRRSENGIVKGVKEVDRFLLRLNKLIATPGGLAAFLSTSNYILYILAYLQPRTPSLSSLYYRLLAHLKLATPPPKVLVVNLAANPSVPPLAAFALLLSKCRTTLRLLGTLPLYAWLRSLSSGPKPGSDVVLHRIALAQASSYFTYQILENICVLADHGIVPPSFISFINRPTREPSTVRLYTFAYRFWLAGISCDFLRLAREAQIVSAKRANRSEEEKSEVIVKEEDKRVDRRWWMDAMIAGAWFPMALHFSGVTGGVPGWHVGWMGVCGLVAGGERMRGLWKATA</sequence>
<evidence type="ECO:0000313" key="6">
    <source>
        <dbReference type="EMBL" id="KAF1972322.1"/>
    </source>
</evidence>
<dbReference type="Proteomes" id="UP000800036">
    <property type="component" value="Unassembled WGS sequence"/>
</dbReference>
<dbReference type="EMBL" id="ML976687">
    <property type="protein sequence ID" value="KAF1972322.1"/>
    <property type="molecule type" value="Genomic_DNA"/>
</dbReference>
<evidence type="ECO:0000256" key="2">
    <source>
        <dbReference type="ARBA" id="ARBA00023136"/>
    </source>
</evidence>
<dbReference type="PANTHER" id="PTHR12652">
    <property type="entry name" value="PEROXISOMAL BIOGENESIS FACTOR 11"/>
    <property type="match status" value="1"/>
</dbReference>
<dbReference type="PANTHER" id="PTHR12652:SF25">
    <property type="entry name" value="MICROBODY (PEROXISOME) PROLIFERATION PROTEIN PEROXIN 11C (EUROFUNG)"/>
    <property type="match status" value="1"/>
</dbReference>
<evidence type="ECO:0000256" key="4">
    <source>
        <dbReference type="ARBA" id="ARBA00046271"/>
    </source>
</evidence>
<feature type="coiled-coil region" evidence="5">
    <location>
        <begin position="10"/>
        <end position="37"/>
    </location>
</feature>
<keyword evidence="7" id="KW-1185">Reference proteome</keyword>
<gene>
    <name evidence="6" type="ORF">BU23DRAFT_467975</name>
</gene>
<comment type="subcellular location">
    <subcellularLocation>
        <location evidence="4">Peroxisome membrane</location>
    </subcellularLocation>
</comment>
<dbReference type="AlphaFoldDB" id="A0A6A5V8F7"/>
<proteinExistence type="predicted"/>
<evidence type="ECO:0000256" key="5">
    <source>
        <dbReference type="SAM" id="Coils"/>
    </source>
</evidence>
<evidence type="ECO:0000313" key="7">
    <source>
        <dbReference type="Proteomes" id="UP000800036"/>
    </source>
</evidence>
<keyword evidence="5" id="KW-0175">Coiled coil</keyword>
<dbReference type="InterPro" id="IPR008733">
    <property type="entry name" value="PEX11"/>
</dbReference>
<evidence type="ECO:0000256" key="1">
    <source>
        <dbReference type="ARBA" id="ARBA00022593"/>
    </source>
</evidence>
<accession>A0A6A5V8F7</accession>
<keyword evidence="3" id="KW-0576">Peroxisome</keyword>
<dbReference type="GO" id="GO:0016559">
    <property type="term" value="P:peroxisome fission"/>
    <property type="evidence" value="ECO:0007669"/>
    <property type="project" value="InterPro"/>
</dbReference>
<keyword evidence="2" id="KW-0472">Membrane</keyword>
<protein>
    <submittedName>
        <fullName evidence="6">Uncharacterized protein</fullName>
    </submittedName>
</protein>
<dbReference type="OrthoDB" id="10005898at2759"/>
<dbReference type="Pfam" id="PF05648">
    <property type="entry name" value="PEX11"/>
    <property type="match status" value="1"/>
</dbReference>
<dbReference type="GO" id="GO:0005778">
    <property type="term" value="C:peroxisomal membrane"/>
    <property type="evidence" value="ECO:0007669"/>
    <property type="project" value="UniProtKB-SubCell"/>
</dbReference>
<keyword evidence="1" id="KW-0962">Peroxisome biogenesis</keyword>
<evidence type="ECO:0000256" key="3">
    <source>
        <dbReference type="ARBA" id="ARBA00023140"/>
    </source>
</evidence>
<organism evidence="6 7">
    <name type="scientific">Bimuria novae-zelandiae CBS 107.79</name>
    <dbReference type="NCBI Taxonomy" id="1447943"/>
    <lineage>
        <taxon>Eukaryota</taxon>
        <taxon>Fungi</taxon>
        <taxon>Dikarya</taxon>
        <taxon>Ascomycota</taxon>
        <taxon>Pezizomycotina</taxon>
        <taxon>Dothideomycetes</taxon>
        <taxon>Pleosporomycetidae</taxon>
        <taxon>Pleosporales</taxon>
        <taxon>Massarineae</taxon>
        <taxon>Didymosphaeriaceae</taxon>
        <taxon>Bimuria</taxon>
    </lineage>
</organism>
<reference evidence="6" key="1">
    <citation type="journal article" date="2020" name="Stud. Mycol.">
        <title>101 Dothideomycetes genomes: a test case for predicting lifestyles and emergence of pathogens.</title>
        <authorList>
            <person name="Haridas S."/>
            <person name="Albert R."/>
            <person name="Binder M."/>
            <person name="Bloem J."/>
            <person name="Labutti K."/>
            <person name="Salamov A."/>
            <person name="Andreopoulos B."/>
            <person name="Baker S."/>
            <person name="Barry K."/>
            <person name="Bills G."/>
            <person name="Bluhm B."/>
            <person name="Cannon C."/>
            <person name="Castanera R."/>
            <person name="Culley D."/>
            <person name="Daum C."/>
            <person name="Ezra D."/>
            <person name="Gonzalez J."/>
            <person name="Henrissat B."/>
            <person name="Kuo A."/>
            <person name="Liang C."/>
            <person name="Lipzen A."/>
            <person name="Lutzoni F."/>
            <person name="Magnuson J."/>
            <person name="Mondo S."/>
            <person name="Nolan M."/>
            <person name="Ohm R."/>
            <person name="Pangilinan J."/>
            <person name="Park H.-J."/>
            <person name="Ramirez L."/>
            <person name="Alfaro M."/>
            <person name="Sun H."/>
            <person name="Tritt A."/>
            <person name="Yoshinaga Y."/>
            <person name="Zwiers L.-H."/>
            <person name="Turgeon B."/>
            <person name="Goodwin S."/>
            <person name="Spatafora J."/>
            <person name="Crous P."/>
            <person name="Grigoriev I."/>
        </authorList>
    </citation>
    <scope>NUCLEOTIDE SEQUENCE</scope>
    <source>
        <strain evidence="6">CBS 107.79</strain>
    </source>
</reference>